<organism evidence="2 3">
    <name type="scientific">Capsella rubella</name>
    <dbReference type="NCBI Taxonomy" id="81985"/>
    <lineage>
        <taxon>Eukaryota</taxon>
        <taxon>Viridiplantae</taxon>
        <taxon>Streptophyta</taxon>
        <taxon>Embryophyta</taxon>
        <taxon>Tracheophyta</taxon>
        <taxon>Spermatophyta</taxon>
        <taxon>Magnoliopsida</taxon>
        <taxon>eudicotyledons</taxon>
        <taxon>Gunneridae</taxon>
        <taxon>Pentapetalae</taxon>
        <taxon>rosids</taxon>
        <taxon>malvids</taxon>
        <taxon>Brassicales</taxon>
        <taxon>Brassicaceae</taxon>
        <taxon>Camelineae</taxon>
        <taxon>Capsella</taxon>
    </lineage>
</organism>
<dbReference type="OrthoDB" id="1049366at2759"/>
<feature type="signal peptide" evidence="1">
    <location>
        <begin position="1"/>
        <end position="24"/>
    </location>
</feature>
<name>R0FLF6_9BRAS</name>
<dbReference type="Proteomes" id="UP000029121">
    <property type="component" value="Unassembled WGS sequence"/>
</dbReference>
<dbReference type="KEGG" id="crb:17881498"/>
<keyword evidence="1" id="KW-0732">Signal</keyword>
<evidence type="ECO:0008006" key="4">
    <source>
        <dbReference type="Google" id="ProtNLM"/>
    </source>
</evidence>
<keyword evidence="3" id="KW-1185">Reference proteome</keyword>
<dbReference type="EMBL" id="KB870810">
    <property type="protein sequence ID" value="EOA22816.1"/>
    <property type="molecule type" value="Genomic_DNA"/>
</dbReference>
<evidence type="ECO:0000313" key="2">
    <source>
        <dbReference type="EMBL" id="EOA22816.1"/>
    </source>
</evidence>
<reference evidence="3" key="1">
    <citation type="journal article" date="2013" name="Nat. Genet.">
        <title>The Capsella rubella genome and the genomic consequences of rapid mating system evolution.</title>
        <authorList>
            <person name="Slotte T."/>
            <person name="Hazzouri K.M."/>
            <person name="Agren J.A."/>
            <person name="Koenig D."/>
            <person name="Maumus F."/>
            <person name="Guo Y.L."/>
            <person name="Steige K."/>
            <person name="Platts A.E."/>
            <person name="Escobar J.S."/>
            <person name="Newman L.K."/>
            <person name="Wang W."/>
            <person name="Mandakova T."/>
            <person name="Vello E."/>
            <person name="Smith L.M."/>
            <person name="Henz S.R."/>
            <person name="Steffen J."/>
            <person name="Takuno S."/>
            <person name="Brandvain Y."/>
            <person name="Coop G."/>
            <person name="Andolfatto P."/>
            <person name="Hu T.T."/>
            <person name="Blanchette M."/>
            <person name="Clark R.M."/>
            <person name="Quesneville H."/>
            <person name="Nordborg M."/>
            <person name="Gaut B.S."/>
            <person name="Lysak M.A."/>
            <person name="Jenkins J."/>
            <person name="Grimwood J."/>
            <person name="Chapman J."/>
            <person name="Prochnik S."/>
            <person name="Shu S."/>
            <person name="Rokhsar D."/>
            <person name="Schmutz J."/>
            <person name="Weigel D."/>
            <person name="Wright S.I."/>
        </authorList>
    </citation>
    <scope>NUCLEOTIDE SEQUENCE [LARGE SCALE GENOMIC DNA]</scope>
    <source>
        <strain evidence="3">cv. Monte Gargano</strain>
    </source>
</reference>
<accession>R0FLF6</accession>
<dbReference type="AlphaFoldDB" id="R0FLF6"/>
<evidence type="ECO:0000313" key="3">
    <source>
        <dbReference type="Proteomes" id="UP000029121"/>
    </source>
</evidence>
<proteinExistence type="predicted"/>
<protein>
    <recommendedName>
        <fullName evidence="4">EGF-like domain-containing protein</fullName>
    </recommendedName>
</protein>
<sequence>MEKITSIFVFLLLTFSCLITRNEGFLCKSVADCDPRLCRVGSGHIICNKDHKCDCSLGSLFGGYCSKLEDCDASDCPKQSKPVCFKQICTCIIIP</sequence>
<evidence type="ECO:0000256" key="1">
    <source>
        <dbReference type="SAM" id="SignalP"/>
    </source>
</evidence>
<dbReference type="PROSITE" id="PS51257">
    <property type="entry name" value="PROKAR_LIPOPROTEIN"/>
    <property type="match status" value="1"/>
</dbReference>
<feature type="chain" id="PRO_5004341884" description="EGF-like domain-containing protein" evidence="1">
    <location>
        <begin position="25"/>
        <end position="95"/>
    </location>
</feature>
<gene>
    <name evidence="2" type="ORF">CARUB_v10003534mg</name>
</gene>